<dbReference type="Proteomes" id="UP000214588">
    <property type="component" value="Unassembled WGS sequence"/>
</dbReference>
<evidence type="ECO:0000256" key="2">
    <source>
        <dbReference type="ARBA" id="ARBA00005658"/>
    </source>
</evidence>
<dbReference type="Pfam" id="PF02028">
    <property type="entry name" value="BCCT"/>
    <property type="match status" value="1"/>
</dbReference>
<feature type="transmembrane region" description="Helical" evidence="8">
    <location>
        <begin position="342"/>
        <end position="360"/>
    </location>
</feature>
<keyword evidence="6 8" id="KW-1133">Transmembrane helix</keyword>
<dbReference type="GO" id="GO:0022857">
    <property type="term" value="F:transmembrane transporter activity"/>
    <property type="evidence" value="ECO:0007669"/>
    <property type="project" value="InterPro"/>
</dbReference>
<gene>
    <name evidence="9" type="ORF">CDO51_11980</name>
</gene>
<feature type="transmembrane region" description="Helical" evidence="8">
    <location>
        <begin position="288"/>
        <end position="311"/>
    </location>
</feature>
<evidence type="ECO:0000313" key="9">
    <source>
        <dbReference type="EMBL" id="OWZ82824.1"/>
    </source>
</evidence>
<evidence type="ECO:0000256" key="5">
    <source>
        <dbReference type="ARBA" id="ARBA00022692"/>
    </source>
</evidence>
<comment type="caution">
    <text evidence="9">The sequence shown here is derived from an EMBL/GenBank/DDBJ whole genome shotgun (WGS) entry which is preliminary data.</text>
</comment>
<protein>
    <submittedName>
        <fullName evidence="9">Glycine/betaine ABC transporter</fullName>
    </submittedName>
</protein>
<feature type="transmembrane region" description="Helical" evidence="8">
    <location>
        <begin position="477"/>
        <end position="494"/>
    </location>
</feature>
<keyword evidence="10" id="KW-1185">Reference proteome</keyword>
<accession>A0A226BWX7</accession>
<feature type="transmembrane region" description="Helical" evidence="8">
    <location>
        <begin position="500"/>
        <end position="525"/>
    </location>
</feature>
<dbReference type="AlphaFoldDB" id="A0A226BWX7"/>
<sequence length="554" mass="61896">MEKKDKNIEKEETLEASREKIDKQLFSRNITKYGFDLNPAVSFSAGLIIIVFSLFALLNLELANEYVNIINDYIVTSFDWIFILSSSFYIVICLYIAFSRLGNVRIGGIYSEPEFSNFAWYSMLISAGMGIGLIFWAVGEPLFHFEIAPPIFESMHEKHTSLATTFFHWGLHPWAIYALIALALSFFSYNRNLPLSIRSVFYPFFKERVYGTLGDVIDGLAVLSTLIGLATSLGLGTQQINSGLDYMLGIGFNEYIQVALIIIITLFATASVLAGIDKGVKFLAGLNMRLAAILMIIILLLGPTGFILRLFSNSLGLYLNGIVEYSFFIAVEETAWQGDWSIFYLAWWISWSPFVGMFIARISKGRTIRELVLGVMVVPSLLSFLWMSVFGGTAIFINEQGAGGLFEVVENDVPVALFEMINLLNIPLLSEIFRVLLFILVTFLVVVYFITSSDSGSLVVNKITSGGKMDTPAKQRAFWAILEGIVAAVLLLIGGEKALLALQTAVISTGLPFAVVLVAMAFALIKGIEETRKRQKRKRDRRKFEKLIEMHENE</sequence>
<dbReference type="EMBL" id="NIQC01000039">
    <property type="protein sequence ID" value="OWZ82824.1"/>
    <property type="molecule type" value="Genomic_DNA"/>
</dbReference>
<evidence type="ECO:0000256" key="1">
    <source>
        <dbReference type="ARBA" id="ARBA00004651"/>
    </source>
</evidence>
<feature type="transmembrane region" description="Helical" evidence="8">
    <location>
        <begin position="80"/>
        <end position="98"/>
    </location>
</feature>
<feature type="transmembrane region" description="Helical" evidence="8">
    <location>
        <begin position="118"/>
        <end position="138"/>
    </location>
</feature>
<evidence type="ECO:0000256" key="7">
    <source>
        <dbReference type="ARBA" id="ARBA00023136"/>
    </source>
</evidence>
<keyword evidence="4" id="KW-1003">Cell membrane</keyword>
<dbReference type="RefSeq" id="WP_089024466.1">
    <property type="nucleotide sequence ID" value="NZ_NIQC01000039.1"/>
</dbReference>
<proteinExistence type="inferred from homology"/>
<keyword evidence="7 8" id="KW-0472">Membrane</keyword>
<evidence type="ECO:0000313" key="10">
    <source>
        <dbReference type="Proteomes" id="UP000214588"/>
    </source>
</evidence>
<dbReference type="GO" id="GO:0005886">
    <property type="term" value="C:plasma membrane"/>
    <property type="evidence" value="ECO:0007669"/>
    <property type="project" value="UniProtKB-SubCell"/>
</dbReference>
<comment type="subcellular location">
    <subcellularLocation>
        <location evidence="1">Cell membrane</location>
        <topology evidence="1">Multi-pass membrane protein</topology>
    </subcellularLocation>
</comment>
<dbReference type="PANTHER" id="PTHR30047:SF7">
    <property type="entry name" value="HIGH-AFFINITY CHOLINE TRANSPORT PROTEIN"/>
    <property type="match status" value="1"/>
</dbReference>
<feature type="transmembrane region" description="Helical" evidence="8">
    <location>
        <begin position="171"/>
        <end position="189"/>
    </location>
</feature>
<organism evidence="9 10">
    <name type="scientific">Natranaerobius trueperi</name>
    <dbReference type="NCBI Taxonomy" id="759412"/>
    <lineage>
        <taxon>Bacteria</taxon>
        <taxon>Bacillati</taxon>
        <taxon>Bacillota</taxon>
        <taxon>Clostridia</taxon>
        <taxon>Natranaerobiales</taxon>
        <taxon>Natranaerobiaceae</taxon>
        <taxon>Natranaerobius</taxon>
    </lineage>
</organism>
<keyword evidence="5 8" id="KW-0812">Transmembrane</keyword>
<keyword evidence="3" id="KW-0813">Transport</keyword>
<feature type="transmembrane region" description="Helical" evidence="8">
    <location>
        <begin position="210"/>
        <end position="235"/>
    </location>
</feature>
<comment type="similarity">
    <text evidence="2">Belongs to the BCCT transporter (TC 2.A.15) family.</text>
</comment>
<evidence type="ECO:0000256" key="3">
    <source>
        <dbReference type="ARBA" id="ARBA00022448"/>
    </source>
</evidence>
<evidence type="ECO:0000256" key="6">
    <source>
        <dbReference type="ARBA" id="ARBA00022989"/>
    </source>
</evidence>
<feature type="transmembrane region" description="Helical" evidence="8">
    <location>
        <begin position="432"/>
        <end position="451"/>
    </location>
</feature>
<dbReference type="OrthoDB" id="9775735at2"/>
<feature type="transmembrane region" description="Helical" evidence="8">
    <location>
        <begin position="37"/>
        <end position="60"/>
    </location>
</feature>
<dbReference type="InterPro" id="IPR000060">
    <property type="entry name" value="BCCT_transptr"/>
</dbReference>
<evidence type="ECO:0000256" key="4">
    <source>
        <dbReference type="ARBA" id="ARBA00022475"/>
    </source>
</evidence>
<feature type="transmembrane region" description="Helical" evidence="8">
    <location>
        <begin position="255"/>
        <end position="276"/>
    </location>
</feature>
<name>A0A226BWX7_9FIRM</name>
<dbReference type="NCBIfam" id="TIGR00842">
    <property type="entry name" value="bcct"/>
    <property type="match status" value="1"/>
</dbReference>
<dbReference type="PANTHER" id="PTHR30047">
    <property type="entry name" value="HIGH-AFFINITY CHOLINE TRANSPORT PROTEIN-RELATED"/>
    <property type="match status" value="1"/>
</dbReference>
<feature type="transmembrane region" description="Helical" evidence="8">
    <location>
        <begin position="372"/>
        <end position="397"/>
    </location>
</feature>
<evidence type="ECO:0000256" key="8">
    <source>
        <dbReference type="SAM" id="Phobius"/>
    </source>
</evidence>
<reference evidence="9 10" key="1">
    <citation type="submission" date="2017-06" db="EMBL/GenBank/DDBJ databases">
        <title>Draft Genome Sequence of Natranaerobius trueperi halophilic, alkalithermophilic bacteria from soda lakes.</title>
        <authorList>
            <person name="Zhao B."/>
        </authorList>
    </citation>
    <scope>NUCLEOTIDE SEQUENCE [LARGE SCALE GENOMIC DNA]</scope>
    <source>
        <strain evidence="9 10">DSM 18760</strain>
    </source>
</reference>